<gene>
    <name evidence="4" type="ORF">M0H32_20365</name>
</gene>
<evidence type="ECO:0000313" key="4">
    <source>
        <dbReference type="EMBL" id="MCK7614529.1"/>
    </source>
</evidence>
<name>A0ABT0GYK9_9HYPH</name>
<dbReference type="EMBL" id="JALNMJ010000016">
    <property type="protein sequence ID" value="MCK7614529.1"/>
    <property type="molecule type" value="Genomic_DNA"/>
</dbReference>
<dbReference type="SUPFAM" id="SSF53649">
    <property type="entry name" value="Alkaline phosphatase-like"/>
    <property type="match status" value="1"/>
</dbReference>
<dbReference type="InterPro" id="IPR017850">
    <property type="entry name" value="Alkaline_phosphatase_core_sf"/>
</dbReference>
<keyword evidence="2" id="KW-0378">Hydrolase</keyword>
<dbReference type="PANTHER" id="PTHR45953">
    <property type="entry name" value="IDURONATE 2-SULFATASE"/>
    <property type="match status" value="1"/>
</dbReference>
<evidence type="ECO:0000313" key="5">
    <source>
        <dbReference type="Proteomes" id="UP001431221"/>
    </source>
</evidence>
<evidence type="ECO:0000259" key="3">
    <source>
        <dbReference type="Pfam" id="PF00884"/>
    </source>
</evidence>
<evidence type="ECO:0000256" key="2">
    <source>
        <dbReference type="ARBA" id="ARBA00022801"/>
    </source>
</evidence>
<protein>
    <submittedName>
        <fullName evidence="4">Sulfatase-like hydrolase/transferase</fullName>
    </submittedName>
</protein>
<dbReference type="InterPro" id="IPR000917">
    <property type="entry name" value="Sulfatase_N"/>
</dbReference>
<dbReference type="RefSeq" id="WP_248157150.1">
    <property type="nucleotide sequence ID" value="NZ_JALNMJ010000016.1"/>
</dbReference>
<dbReference type="Proteomes" id="UP001431221">
    <property type="component" value="Unassembled WGS sequence"/>
</dbReference>
<dbReference type="Pfam" id="PF00884">
    <property type="entry name" value="Sulfatase"/>
    <property type="match status" value="1"/>
</dbReference>
<sequence length="495" mass="54655">MSNRPNILLITADQWRGDCLSTVGHPVVKTPCLDAFAETATVFEQHYAATAPCSPARASLYTGLYQMNHRVVSNGAPLDDRFDNIARAARRAGYLPTLFGYTDTAPDPRLHDPNDPALSTYEGVLPGFTVRQSLPEDDKPWLSWLAARGHDPQGFATIHQVSPEDGETISRNAPRYGKDETQTAFLTDSFLTWLKEQDGSTPWMAHVSFLRPHPPITVPAPYNTMYDPEDGPDFVGGTTLADEAAFHPLVAALQARQHLSSHIPGATNHVRDLSRRDLKRLRALYYGMITEVDTQLGRIFNALEALDNTLIIFTSDHAEMMGDHWMLGKGGFYKESYHIPLMIKAPGGAKANRVSAFTSATDIFPTLIDLLEIDPEHAPDGASLLPYLAGKTPLSWRDAALFEFDYRQLLKANPGLFPEGSGSTSVLSRLGPDWHYVHASGLPCLLMETASGSLENKAAQNPDVVMTNLEALLNERLAHNDETLARSLVWDYYSE</sequence>
<reference evidence="4" key="1">
    <citation type="submission" date="2022-04" db="EMBL/GenBank/DDBJ databases">
        <title>Roseibium sp. CAU 1639 isolated from mud.</title>
        <authorList>
            <person name="Kim W."/>
        </authorList>
    </citation>
    <scope>NUCLEOTIDE SEQUENCE</scope>
    <source>
        <strain evidence="4">CAU 1639</strain>
    </source>
</reference>
<dbReference type="PANTHER" id="PTHR45953:SF1">
    <property type="entry name" value="IDURONATE 2-SULFATASE"/>
    <property type="match status" value="1"/>
</dbReference>
<accession>A0ABT0GYK9</accession>
<organism evidence="4 5">
    <name type="scientific">Roseibium sediminicola</name>
    <dbReference type="NCBI Taxonomy" id="2933272"/>
    <lineage>
        <taxon>Bacteria</taxon>
        <taxon>Pseudomonadati</taxon>
        <taxon>Pseudomonadota</taxon>
        <taxon>Alphaproteobacteria</taxon>
        <taxon>Hyphomicrobiales</taxon>
        <taxon>Stappiaceae</taxon>
        <taxon>Roseibium</taxon>
    </lineage>
</organism>
<dbReference type="Gene3D" id="3.40.720.10">
    <property type="entry name" value="Alkaline Phosphatase, subunit A"/>
    <property type="match status" value="1"/>
</dbReference>
<evidence type="ECO:0000256" key="1">
    <source>
        <dbReference type="ARBA" id="ARBA00022723"/>
    </source>
</evidence>
<keyword evidence="5" id="KW-1185">Reference proteome</keyword>
<keyword evidence="1" id="KW-0479">Metal-binding</keyword>
<comment type="caution">
    <text evidence="4">The sequence shown here is derived from an EMBL/GenBank/DDBJ whole genome shotgun (WGS) entry which is preliminary data.</text>
</comment>
<proteinExistence type="predicted"/>
<feature type="domain" description="Sulfatase N-terminal" evidence="3">
    <location>
        <begin position="5"/>
        <end position="372"/>
    </location>
</feature>